<dbReference type="EMBL" id="JAVUPU010000007">
    <property type="protein sequence ID" value="MDT9600100.1"/>
    <property type="molecule type" value="Genomic_DNA"/>
</dbReference>
<evidence type="ECO:0000313" key="3">
    <source>
        <dbReference type="Proteomes" id="UP001259572"/>
    </source>
</evidence>
<sequence>MIRKLMICASALLPVTGLAATAAPAFAAEDGGNAELARLSDAFVASQLGYDPTLSYISGLPAPDHRRWADRSPAAILAFRREQDAMLQRLNAIDANTLSATDRRSYALLKEQLESENQARVCKSELWTVSHMDGWQLAAVRIAQAQPVATAAERAQALERWAALPAAIDREIANLRIGLAQDYSAARSVVARVVKQVDGLATAPIDKSPFMSPAQRSEDAAFKAAYRAVIADKVVPALARYRDYLKTEYLPRARTALGVAANPNGASCYQASLRLNTTLNRTAQQVHDIGAAAVARNAAVATDLGEKMFGTRDLGEIVKRVNSAPDNIFGSEEELVAYSRVAVARALAKTPPLFRSMPQQEVLVEPFREFMRGSGASSHYEIQTDPAKPAYYRIGSENWKTETRGGAELTAVHEAYPGHHMQLAFAQTLPQTPLSKISFNSAYIEGWARYSEMLAEEAGMYESRYTPISRRVWPARGMVADPGLHVLGWSREKTIAYLAETGRFGPVEAEDMVDRMASLPGQLTAYDSGGLEIMALREEAKKALGDKFDLRDFHQAVLGAGIVPLGELRTQIERWIAETRSRGL</sequence>
<organism evidence="2 3">
    <name type="scientific">Sphingosinicella rhizophila</name>
    <dbReference type="NCBI Taxonomy" id="3050082"/>
    <lineage>
        <taxon>Bacteria</taxon>
        <taxon>Pseudomonadati</taxon>
        <taxon>Pseudomonadota</taxon>
        <taxon>Alphaproteobacteria</taxon>
        <taxon>Sphingomonadales</taxon>
        <taxon>Sphingosinicellaceae</taxon>
        <taxon>Sphingosinicella</taxon>
    </lineage>
</organism>
<accession>A0ABU3QAX8</accession>
<protein>
    <submittedName>
        <fullName evidence="2">DUF885 domain-containing protein</fullName>
    </submittedName>
</protein>
<name>A0ABU3QAX8_9SPHN</name>
<dbReference type="Proteomes" id="UP001259572">
    <property type="component" value="Unassembled WGS sequence"/>
</dbReference>
<feature type="chain" id="PRO_5046196481" evidence="1">
    <location>
        <begin position="28"/>
        <end position="584"/>
    </location>
</feature>
<dbReference type="Pfam" id="PF05960">
    <property type="entry name" value="DUF885"/>
    <property type="match status" value="1"/>
</dbReference>
<proteinExistence type="predicted"/>
<dbReference type="PANTHER" id="PTHR33361">
    <property type="entry name" value="GLR0591 PROTEIN"/>
    <property type="match status" value="1"/>
</dbReference>
<dbReference type="PANTHER" id="PTHR33361:SF2">
    <property type="entry name" value="DUF885 DOMAIN-CONTAINING PROTEIN"/>
    <property type="match status" value="1"/>
</dbReference>
<gene>
    <name evidence="2" type="ORF">RQX22_14160</name>
</gene>
<comment type="caution">
    <text evidence="2">The sequence shown here is derived from an EMBL/GenBank/DDBJ whole genome shotgun (WGS) entry which is preliminary data.</text>
</comment>
<keyword evidence="1" id="KW-0732">Signal</keyword>
<dbReference type="InterPro" id="IPR010281">
    <property type="entry name" value="DUF885"/>
</dbReference>
<evidence type="ECO:0000256" key="1">
    <source>
        <dbReference type="SAM" id="SignalP"/>
    </source>
</evidence>
<dbReference type="RefSeq" id="WP_315727199.1">
    <property type="nucleotide sequence ID" value="NZ_JAVUPU010000007.1"/>
</dbReference>
<feature type="signal peptide" evidence="1">
    <location>
        <begin position="1"/>
        <end position="27"/>
    </location>
</feature>
<evidence type="ECO:0000313" key="2">
    <source>
        <dbReference type="EMBL" id="MDT9600100.1"/>
    </source>
</evidence>
<keyword evidence="3" id="KW-1185">Reference proteome</keyword>
<reference evidence="2 3" key="1">
    <citation type="submission" date="2023-05" db="EMBL/GenBank/DDBJ databases">
        <authorList>
            <person name="Guo Y."/>
        </authorList>
    </citation>
    <scope>NUCLEOTIDE SEQUENCE [LARGE SCALE GENOMIC DNA]</scope>
    <source>
        <strain evidence="2 3">GR2756</strain>
    </source>
</reference>